<dbReference type="NCBIfam" id="NF009888">
    <property type="entry name" value="PRK13348.1"/>
    <property type="match status" value="1"/>
</dbReference>
<evidence type="ECO:0000313" key="7">
    <source>
        <dbReference type="EMBL" id="ROR81763.1"/>
    </source>
</evidence>
<dbReference type="Gene3D" id="3.40.190.290">
    <property type="match status" value="1"/>
</dbReference>
<dbReference type="SUPFAM" id="SSF53850">
    <property type="entry name" value="Periplasmic binding protein-like II"/>
    <property type="match status" value="1"/>
</dbReference>
<dbReference type="InterPro" id="IPR036390">
    <property type="entry name" value="WH_DNA-bd_sf"/>
</dbReference>
<dbReference type="InterPro" id="IPR000847">
    <property type="entry name" value="LysR_HTH_N"/>
</dbReference>
<dbReference type="AlphaFoldDB" id="A0A3N2C2P2"/>
<dbReference type="GO" id="GO:0003700">
    <property type="term" value="F:DNA-binding transcription factor activity"/>
    <property type="evidence" value="ECO:0007669"/>
    <property type="project" value="InterPro"/>
</dbReference>
<name>A0A3N2C2P2_9MICO</name>
<comment type="caution">
    <text evidence="7">The sequence shown here is derived from an EMBL/GenBank/DDBJ whole genome shotgun (WGS) entry which is preliminary data.</text>
</comment>
<keyword evidence="2" id="KW-0805">Transcription regulation</keyword>
<dbReference type="GO" id="GO:0003677">
    <property type="term" value="F:DNA binding"/>
    <property type="evidence" value="ECO:0007669"/>
    <property type="project" value="UniProtKB-KW"/>
</dbReference>
<dbReference type="InterPro" id="IPR017685">
    <property type="entry name" value="ArgP"/>
</dbReference>
<keyword evidence="4" id="KW-0010">Activator</keyword>
<dbReference type="InterPro" id="IPR005119">
    <property type="entry name" value="LysR_subst-bd"/>
</dbReference>
<keyword evidence="8" id="KW-1185">Reference proteome</keyword>
<dbReference type="NCBIfam" id="TIGR03298">
    <property type="entry name" value="argP"/>
    <property type="match status" value="1"/>
</dbReference>
<dbReference type="Proteomes" id="UP000266915">
    <property type="component" value="Unassembled WGS sequence"/>
</dbReference>
<keyword evidence="3" id="KW-0238">DNA-binding</keyword>
<proteinExistence type="inferred from homology"/>
<accession>A0A3N2C2P2</accession>
<evidence type="ECO:0000256" key="4">
    <source>
        <dbReference type="ARBA" id="ARBA00023159"/>
    </source>
</evidence>
<evidence type="ECO:0000256" key="5">
    <source>
        <dbReference type="ARBA" id="ARBA00023163"/>
    </source>
</evidence>
<comment type="similarity">
    <text evidence="1">Belongs to the LysR transcriptional regulatory family.</text>
</comment>
<dbReference type="Gene3D" id="1.10.10.10">
    <property type="entry name" value="Winged helix-like DNA-binding domain superfamily/Winged helix DNA-binding domain"/>
    <property type="match status" value="1"/>
</dbReference>
<dbReference type="Pfam" id="PF00126">
    <property type="entry name" value="HTH_1"/>
    <property type="match status" value="1"/>
</dbReference>
<sequence length="298" mass="32242">MDFHFEQLRAFVAAVDHGTFESAARELMVTPSAISQRIKALEQSVGRVLLLRTKPITITASGEIVLRLGRAVHLLGHDAALELHADDALTPSTPAVIPIVVNADSLATWLLPVLADIAAQESIVFDLAREDQDHSTDLLRAGSVMAAVTSNAEPVQGCTVRPLGRMRYRPIAAPAFATRWFEDGATAQALTAAPVVVFDRKDDLQDAYLRRRGVDPADPPRHHVPASADFATAVGLGLGWGMLPDAQSDAPLRRGELVVLDETGGVDVPLFWQQWRLHSRLLELVTTAVVDAARSTLH</sequence>
<dbReference type="InterPro" id="IPR050176">
    <property type="entry name" value="LTTR"/>
</dbReference>
<gene>
    <name evidence="7" type="ORF">EDD42_1834</name>
</gene>
<organism evidence="7 8">
    <name type="scientific">Plantibacter flavus</name>
    <dbReference type="NCBI Taxonomy" id="150123"/>
    <lineage>
        <taxon>Bacteria</taxon>
        <taxon>Bacillati</taxon>
        <taxon>Actinomycetota</taxon>
        <taxon>Actinomycetes</taxon>
        <taxon>Micrococcales</taxon>
        <taxon>Microbacteriaceae</taxon>
        <taxon>Plantibacter</taxon>
    </lineage>
</organism>
<keyword evidence="5" id="KW-0804">Transcription</keyword>
<dbReference type="PROSITE" id="PS50931">
    <property type="entry name" value="HTH_LYSR"/>
    <property type="match status" value="1"/>
</dbReference>
<evidence type="ECO:0000313" key="8">
    <source>
        <dbReference type="Proteomes" id="UP000266915"/>
    </source>
</evidence>
<dbReference type="InterPro" id="IPR036388">
    <property type="entry name" value="WH-like_DNA-bd_sf"/>
</dbReference>
<evidence type="ECO:0000256" key="1">
    <source>
        <dbReference type="ARBA" id="ARBA00009437"/>
    </source>
</evidence>
<dbReference type="Pfam" id="PF03466">
    <property type="entry name" value="LysR_substrate"/>
    <property type="match status" value="1"/>
</dbReference>
<dbReference type="PANTHER" id="PTHR30579">
    <property type="entry name" value="TRANSCRIPTIONAL REGULATOR"/>
    <property type="match status" value="1"/>
</dbReference>
<evidence type="ECO:0000259" key="6">
    <source>
        <dbReference type="PROSITE" id="PS50931"/>
    </source>
</evidence>
<dbReference type="NCBIfam" id="NF002964">
    <property type="entry name" value="PRK03635.1"/>
    <property type="match status" value="1"/>
</dbReference>
<dbReference type="PANTHER" id="PTHR30579:SF2">
    <property type="entry name" value="HTH-TYPE TRANSCRIPTIONAL REGULATOR ARGP"/>
    <property type="match status" value="1"/>
</dbReference>
<dbReference type="EMBL" id="RKHL01000001">
    <property type="protein sequence ID" value="ROR81763.1"/>
    <property type="molecule type" value="Genomic_DNA"/>
</dbReference>
<dbReference type="SUPFAM" id="SSF46785">
    <property type="entry name" value="Winged helix' DNA-binding domain"/>
    <property type="match status" value="1"/>
</dbReference>
<evidence type="ECO:0000256" key="3">
    <source>
        <dbReference type="ARBA" id="ARBA00023125"/>
    </source>
</evidence>
<protein>
    <submittedName>
        <fullName evidence="7">LysR family transcriptional regulator</fullName>
    </submittedName>
</protein>
<evidence type="ECO:0000256" key="2">
    <source>
        <dbReference type="ARBA" id="ARBA00023015"/>
    </source>
</evidence>
<feature type="domain" description="HTH lysR-type" evidence="6">
    <location>
        <begin position="1"/>
        <end position="59"/>
    </location>
</feature>
<reference evidence="7 8" key="1">
    <citation type="submission" date="2018-11" db="EMBL/GenBank/DDBJ databases">
        <title>Sequencing the genomes of 1000 actinobacteria strains.</title>
        <authorList>
            <person name="Klenk H.-P."/>
        </authorList>
    </citation>
    <scope>NUCLEOTIDE SEQUENCE [LARGE SCALE GENOMIC DNA]</scope>
    <source>
        <strain evidence="7 8">DSM 14012</strain>
    </source>
</reference>